<evidence type="ECO:0000313" key="5">
    <source>
        <dbReference type="EMBL" id="QHI36223.1"/>
    </source>
</evidence>
<dbReference type="KEGG" id="kan:IMCC3317_15820"/>
<evidence type="ECO:0000259" key="4">
    <source>
        <dbReference type="Pfam" id="PF23759"/>
    </source>
</evidence>
<evidence type="ECO:0000259" key="3">
    <source>
        <dbReference type="Pfam" id="PF18962"/>
    </source>
</evidence>
<feature type="chain" id="PRO_5029875986" description="Secretion system C-terminal sorting domain-containing protein" evidence="2">
    <location>
        <begin position="21"/>
        <end position="1020"/>
    </location>
</feature>
<keyword evidence="6" id="KW-1185">Reference proteome</keyword>
<dbReference type="NCBIfam" id="TIGR04183">
    <property type="entry name" value="Por_Secre_tail"/>
    <property type="match status" value="1"/>
</dbReference>
<feature type="domain" description="T9SS-like galactose binding" evidence="4">
    <location>
        <begin position="144"/>
        <end position="261"/>
    </location>
</feature>
<dbReference type="Proteomes" id="UP000464657">
    <property type="component" value="Chromosome"/>
</dbReference>
<dbReference type="RefSeq" id="WP_160128949.1">
    <property type="nucleotide sequence ID" value="NZ_CP019288.1"/>
</dbReference>
<gene>
    <name evidence="5" type="ORF">IMCC3317_15820</name>
</gene>
<dbReference type="OrthoDB" id="860722at2"/>
<feature type="domain" description="T9SS-like galactose binding" evidence="4">
    <location>
        <begin position="639"/>
        <end position="756"/>
    </location>
</feature>
<dbReference type="Pfam" id="PF18962">
    <property type="entry name" value="Por_Secre_tail"/>
    <property type="match status" value="1"/>
</dbReference>
<feature type="domain" description="T9SS-like galactose binding" evidence="4">
    <location>
        <begin position="516"/>
        <end position="632"/>
    </location>
</feature>
<evidence type="ECO:0000256" key="1">
    <source>
        <dbReference type="ARBA" id="ARBA00022729"/>
    </source>
</evidence>
<feature type="domain" description="Secretion system C-terminal sorting" evidence="3">
    <location>
        <begin position="951"/>
        <end position="1018"/>
    </location>
</feature>
<protein>
    <recommendedName>
        <fullName evidence="7">Secretion system C-terminal sorting domain-containing protein</fullName>
    </recommendedName>
</protein>
<reference evidence="5 6" key="1">
    <citation type="journal article" date="2013" name="Int. J. Syst. Evol. Microbiol.">
        <title>Kordia antarctica sp. nov., isolated from Antarctic seawater.</title>
        <authorList>
            <person name="Baek K."/>
            <person name="Choi A."/>
            <person name="Kang I."/>
            <person name="Lee K."/>
            <person name="Cho J.C."/>
        </authorList>
    </citation>
    <scope>NUCLEOTIDE SEQUENCE [LARGE SCALE GENOMIC DNA]</scope>
    <source>
        <strain evidence="5 6">IMCC3317</strain>
    </source>
</reference>
<evidence type="ECO:0008006" key="7">
    <source>
        <dbReference type="Google" id="ProtNLM"/>
    </source>
</evidence>
<organism evidence="5 6">
    <name type="scientific">Kordia antarctica</name>
    <dbReference type="NCBI Taxonomy" id="1218801"/>
    <lineage>
        <taxon>Bacteria</taxon>
        <taxon>Pseudomonadati</taxon>
        <taxon>Bacteroidota</taxon>
        <taxon>Flavobacteriia</taxon>
        <taxon>Flavobacteriales</taxon>
        <taxon>Flavobacteriaceae</taxon>
        <taxon>Kordia</taxon>
    </lineage>
</organism>
<proteinExistence type="predicted"/>
<dbReference type="EMBL" id="CP019288">
    <property type="protein sequence ID" value="QHI36223.1"/>
    <property type="molecule type" value="Genomic_DNA"/>
</dbReference>
<feature type="signal peptide" evidence="2">
    <location>
        <begin position="1"/>
        <end position="20"/>
    </location>
</feature>
<feature type="domain" description="T9SS-like galactose binding" evidence="4">
    <location>
        <begin position="393"/>
        <end position="509"/>
    </location>
</feature>
<keyword evidence="1 2" id="KW-0732">Signal</keyword>
<dbReference type="Pfam" id="PF23759">
    <property type="entry name" value="GBD_T9SS_assoc"/>
    <property type="match status" value="6"/>
</dbReference>
<accession>A0A7L4ZHM2</accession>
<evidence type="ECO:0000313" key="6">
    <source>
        <dbReference type="Proteomes" id="UP000464657"/>
    </source>
</evidence>
<dbReference type="AlphaFoldDB" id="A0A7L4ZHM2"/>
<evidence type="ECO:0000256" key="2">
    <source>
        <dbReference type="SAM" id="SignalP"/>
    </source>
</evidence>
<name>A0A7L4ZHM2_9FLAO</name>
<sequence>MKVKLLFSAILLFAIHNTYAQPANNDCADAETISVTTTGTTLVSFNNATATQSLLSSCDTSPTTYPDVWYQFTMPVSGNIRITGVNFADGFSLYNTCGSAEIACFYSTGFFYNIPAGDYKLRAVSVASQAGSDSFSIQAFETATNDECASAEVITDNITTPRTIIFNNARATESLQSSCDTNSSLNYLDLWYEFTMPVTGNLRISGVNFADGFTLYNNCGTVPTEVDCFYDDHFVYNLPSGTYTLRVVSTDGNAGSDSFVIQALETAANDECATATVIMDDITNPVLISFNNAAATQSLQSSCDSNSALEYLDLWYEFTMPVSGNLRISGVNFADGFTLYNNCGTVPTEVDCFYDDNFTYGLTAGTYTLRVVSTSGNSGFDNFTMQAFATAPNDECANAEVITADISSATTINFNNANATQSLQSSCDSNASLDYLDLWYEFTMPVTGNLQFSGVNFADGFTLYGNCGSVPTEIDCFYNNHFVYNLAAGTYTLRVVSSAANSGNDSFIIQAFETAANDECATAEVITADITTPTTINFNNATATQSLQSSCEASGATYLDLWYEFTMPVTGNITITGVNFADGFTLYDNCGTVPTEIDCFYNQKIMIGITAGTYTLRVVSNEIYAGADSFVITAYEAVTNVDCASAELIQVAAIGDCGSQIVMSELRGSTVASSVGSCQNGSQTWLDTWYTFEATLTGNIALNSNSFFNNFAVYDACGGTEVACFTDDGSIPVLFGNTYYIQVSRVESSLATVTFCLEGAPVVATGTAGVCENMPTVEISVAEGNTNEWVPILDASNNIVAALNANGNDLGTITTTLFIDIADTRDFSGQPYLRREVSISSQNAPSSNVNVRLYVLGDEVDDLILADSNLASVNGLEVMKVNGNTCSSGYVSGGDFITAGVTSYQDDYYLRFNTNSFSVFYPTSTNLDGTLSIPSTETNNFGITIAPTVTDGIVYIKGSTTLTNVTVNVFDITGRKSYQTTFDTLDQTNQTINLSGYQAGMYFMKISHNNKQFTKRIVLK</sequence>
<dbReference type="InterPro" id="IPR026444">
    <property type="entry name" value="Secre_tail"/>
</dbReference>
<feature type="domain" description="T9SS-like galactose binding" evidence="4">
    <location>
        <begin position="23"/>
        <end position="137"/>
    </location>
</feature>
<dbReference type="InterPro" id="IPR056600">
    <property type="entry name" value="GBD_T9SS_assoc"/>
</dbReference>
<feature type="domain" description="T9SS-like galactose binding" evidence="4">
    <location>
        <begin position="268"/>
        <end position="385"/>
    </location>
</feature>